<feature type="domain" description="SCD" evidence="2">
    <location>
        <begin position="348"/>
        <end position="431"/>
    </location>
</feature>
<feature type="region of interest" description="Disordered" evidence="1">
    <location>
        <begin position="977"/>
        <end position="1003"/>
    </location>
</feature>
<dbReference type="InterPro" id="IPR039662">
    <property type="entry name" value="Cohesin_Scc3/SA"/>
</dbReference>
<proteinExistence type="predicted"/>
<dbReference type="Pfam" id="PF24571">
    <property type="entry name" value="HEAT_SCC3-SA"/>
    <property type="match status" value="1"/>
</dbReference>
<dbReference type="PANTHER" id="PTHR11199">
    <property type="entry name" value="STROMAL ANTIGEN"/>
    <property type="match status" value="1"/>
</dbReference>
<dbReference type="Gene3D" id="1.25.10.10">
    <property type="entry name" value="Leucine-rich Repeat Variant"/>
    <property type="match status" value="1"/>
</dbReference>
<evidence type="ECO:0000313" key="4">
    <source>
        <dbReference type="Proteomes" id="UP000813385"/>
    </source>
</evidence>
<dbReference type="EMBL" id="JAGPXD010000003">
    <property type="protein sequence ID" value="KAH7362970.1"/>
    <property type="molecule type" value="Genomic_DNA"/>
</dbReference>
<dbReference type="PROSITE" id="PS51425">
    <property type="entry name" value="SCD"/>
    <property type="match status" value="1"/>
</dbReference>
<feature type="region of interest" description="Disordered" evidence="1">
    <location>
        <begin position="1"/>
        <end position="134"/>
    </location>
</feature>
<feature type="compositionally biased region" description="Acidic residues" evidence="1">
    <location>
        <begin position="1136"/>
        <end position="1150"/>
    </location>
</feature>
<comment type="caution">
    <text evidence="3">The sequence shown here is derived from an EMBL/GenBank/DDBJ whole genome shotgun (WGS) entry which is preliminary data.</text>
</comment>
<dbReference type="AlphaFoldDB" id="A0A8K0X5M4"/>
<sequence>MENATASPDPEAASRRRSGRVVRAPEKFSPEPIYAAKRKRGEAGDDDDDDNDQDDLDDDDDAPAADDEDMSDATDGDDARQHPPRRPKTNAKPPARVRKPAVKKPKTNGVSLNHAANLPSRPKKPAALAGPAKSGEGDLYSDLFGAGLSVDSVAEAWREKYQQDDAAALKDLVNFVLRCCGCDLQVTEDDIRDPDNSEDRLTELQELYKEERISDYPLLSKARDSVTFRRRFSGFFVALIETLHETDILYKDQVLMENISRWIASMSTSSLRPFRHTASTAILSLVTGLVNVAGILDRRISGFEQQLAASQKGKSKAKSNASERDLAEANDFREQCDHLINDLLDITFAHRYRDVDPRIRMECVEALGHWILALPNVFMQPNHLRYLGWMLSDVVSSTRAEVLRQLHAILKDNAGQLGHFIERFQSRLVEMATKDVDVSVRVAAVRVVDILRNAGLLDPVQVDTIGRLVFDSEVRVRKAAAPFFDACVTDLIDSKAQDFGGIDNVQEVLPEGDDEDFDSPREEWLSIKSLAELLAAYDAAVEDEQGDPEAPELMTAIDVFQAATPATRIAVAAQALYEKMTIIEDWQLIAGYLLHDHTISAKGKSKAAARSQETLIKKAVAPDASEEAILLEVMTAAVTLALTQTHDADRSRKKTGRVDAAEAQDETALALAALVPRLLSKFGADPTTAKIILRMEHLLKPGVFQRLRQDTSRYETLLSEVTQQFSRHDDKTVLAEAAASLSHARQHEDLEELVDGKISVLWENNINALRNFDKTCDLSERGNLSEEHLQDLSGIMAKLASLASISDCVDIMEVDGRSSDSERPVIDILVNLIKRGTFTEITDRIEELEDDLVTYTIKAAQFFFMWKLRAIEKQIRVGSDIPDAEISQLHRLKKTFNDNLINTFSSRMIVDETRLFSTGSLCDLHVLFGSLNSWISASGQEAKYKKLKKLVDEIPSALTPELISIFDGAERSYARKAKKTLNGPGDDEDPVDDDIEDEDDVDDEDISKEQRYINEIRAEQAMCELAGKYILAMARKVLDNSGDYRGRIRTRLLRNGNRLGKNYQEVIAYLDERKREELLRGKKKTARPVRKAAVAEQAATPPEEPAPEGDILEDPFEDAEPEEGSREDLRRRELLVDDEDDDDNDNDDAEGPPHSPDVESVLGD</sequence>
<gene>
    <name evidence="3" type="ORF">B0T11DRAFT_281817</name>
</gene>
<feature type="compositionally biased region" description="Acidic residues" evidence="1">
    <location>
        <begin position="985"/>
        <end position="1003"/>
    </location>
</feature>
<feature type="compositionally biased region" description="Low complexity" evidence="1">
    <location>
        <begin position="1092"/>
        <end position="1101"/>
    </location>
</feature>
<dbReference type="InterPro" id="IPR013721">
    <property type="entry name" value="STAG"/>
</dbReference>
<dbReference type="Pfam" id="PF21581">
    <property type="entry name" value="SCD"/>
    <property type="match status" value="1"/>
</dbReference>
<dbReference type="InterPro" id="IPR016024">
    <property type="entry name" value="ARM-type_fold"/>
</dbReference>
<dbReference type="InterPro" id="IPR011989">
    <property type="entry name" value="ARM-like"/>
</dbReference>
<feature type="compositionally biased region" description="Basic and acidic residues" evidence="1">
    <location>
        <begin position="1123"/>
        <end position="1135"/>
    </location>
</feature>
<feature type="region of interest" description="Disordered" evidence="1">
    <location>
        <begin position="1081"/>
        <end position="1164"/>
    </location>
</feature>
<name>A0A8K0X5M4_9PEZI</name>
<evidence type="ECO:0000313" key="3">
    <source>
        <dbReference type="EMBL" id="KAH7362970.1"/>
    </source>
</evidence>
<dbReference type="Proteomes" id="UP000813385">
    <property type="component" value="Unassembled WGS sequence"/>
</dbReference>
<organism evidence="3 4">
    <name type="scientific">Plectosphaerella cucumerina</name>
    <dbReference type="NCBI Taxonomy" id="40658"/>
    <lineage>
        <taxon>Eukaryota</taxon>
        <taxon>Fungi</taxon>
        <taxon>Dikarya</taxon>
        <taxon>Ascomycota</taxon>
        <taxon>Pezizomycotina</taxon>
        <taxon>Sordariomycetes</taxon>
        <taxon>Hypocreomycetidae</taxon>
        <taxon>Glomerellales</taxon>
        <taxon>Plectosphaerellaceae</taxon>
        <taxon>Plectosphaerella</taxon>
    </lineage>
</organism>
<evidence type="ECO:0000256" key="1">
    <source>
        <dbReference type="SAM" id="MobiDB-lite"/>
    </source>
</evidence>
<feature type="compositionally biased region" description="Basic residues" evidence="1">
    <location>
        <begin position="82"/>
        <end position="106"/>
    </location>
</feature>
<dbReference type="InterPro" id="IPR056396">
    <property type="entry name" value="HEAT_SCC3-SA"/>
</dbReference>
<feature type="compositionally biased region" description="Acidic residues" evidence="1">
    <location>
        <begin position="1105"/>
        <end position="1122"/>
    </location>
</feature>
<reference evidence="3" key="1">
    <citation type="journal article" date="2021" name="Nat. Commun.">
        <title>Genetic determinants of endophytism in the Arabidopsis root mycobiome.</title>
        <authorList>
            <person name="Mesny F."/>
            <person name="Miyauchi S."/>
            <person name="Thiergart T."/>
            <person name="Pickel B."/>
            <person name="Atanasova L."/>
            <person name="Karlsson M."/>
            <person name="Huettel B."/>
            <person name="Barry K.W."/>
            <person name="Haridas S."/>
            <person name="Chen C."/>
            <person name="Bauer D."/>
            <person name="Andreopoulos W."/>
            <person name="Pangilinan J."/>
            <person name="LaButti K."/>
            <person name="Riley R."/>
            <person name="Lipzen A."/>
            <person name="Clum A."/>
            <person name="Drula E."/>
            <person name="Henrissat B."/>
            <person name="Kohler A."/>
            <person name="Grigoriev I.V."/>
            <person name="Martin F.M."/>
            <person name="Hacquard S."/>
        </authorList>
    </citation>
    <scope>NUCLEOTIDE SEQUENCE</scope>
    <source>
        <strain evidence="3">MPI-CAGE-AT-0016</strain>
    </source>
</reference>
<dbReference type="OrthoDB" id="498590at2759"/>
<keyword evidence="4" id="KW-1185">Reference proteome</keyword>
<dbReference type="InterPro" id="IPR020839">
    <property type="entry name" value="SCD"/>
</dbReference>
<feature type="compositionally biased region" description="Basic residues" evidence="1">
    <location>
        <begin position="1081"/>
        <end position="1090"/>
    </location>
</feature>
<dbReference type="GO" id="GO:0000785">
    <property type="term" value="C:chromatin"/>
    <property type="evidence" value="ECO:0007669"/>
    <property type="project" value="TreeGrafter"/>
</dbReference>
<dbReference type="GO" id="GO:0005634">
    <property type="term" value="C:nucleus"/>
    <property type="evidence" value="ECO:0007669"/>
    <property type="project" value="TreeGrafter"/>
</dbReference>
<evidence type="ECO:0000259" key="2">
    <source>
        <dbReference type="PROSITE" id="PS51425"/>
    </source>
</evidence>
<dbReference type="GO" id="GO:0003682">
    <property type="term" value="F:chromatin binding"/>
    <property type="evidence" value="ECO:0007669"/>
    <property type="project" value="TreeGrafter"/>
</dbReference>
<dbReference type="Pfam" id="PF08514">
    <property type="entry name" value="STAG"/>
    <property type="match status" value="1"/>
</dbReference>
<dbReference type="GO" id="GO:0008278">
    <property type="term" value="C:cohesin complex"/>
    <property type="evidence" value="ECO:0007669"/>
    <property type="project" value="TreeGrafter"/>
</dbReference>
<feature type="compositionally biased region" description="Acidic residues" evidence="1">
    <location>
        <begin position="44"/>
        <end position="76"/>
    </location>
</feature>
<dbReference type="GO" id="GO:0007062">
    <property type="term" value="P:sister chromatid cohesion"/>
    <property type="evidence" value="ECO:0007669"/>
    <property type="project" value="UniProtKB-ARBA"/>
</dbReference>
<protein>
    <recommendedName>
        <fullName evidence="2">SCD domain-containing protein</fullName>
    </recommendedName>
</protein>
<dbReference type="SUPFAM" id="SSF48371">
    <property type="entry name" value="ARM repeat"/>
    <property type="match status" value="1"/>
</dbReference>
<accession>A0A8K0X5M4</accession>
<dbReference type="PANTHER" id="PTHR11199:SF0">
    <property type="entry name" value="LD34181P-RELATED"/>
    <property type="match status" value="1"/>
</dbReference>